<dbReference type="RefSeq" id="WP_013701063.1">
    <property type="nucleotide sequence ID" value="NC_015385.1"/>
</dbReference>
<keyword evidence="3" id="KW-1185">Reference proteome</keyword>
<feature type="transmembrane region" description="Helical" evidence="1">
    <location>
        <begin position="116"/>
        <end position="138"/>
    </location>
</feature>
<accession>F2NY19</accession>
<evidence type="ECO:0000256" key="1">
    <source>
        <dbReference type="SAM" id="Phobius"/>
    </source>
</evidence>
<reference evidence="3" key="2">
    <citation type="submission" date="2011-04" db="EMBL/GenBank/DDBJ databases">
        <title>The complete genome of chromosome of Treponema succinifaciens DSM 2489.</title>
        <authorList>
            <person name="Lucas S."/>
            <person name="Copeland A."/>
            <person name="Lapidus A."/>
            <person name="Bruce D."/>
            <person name="Goodwin L."/>
            <person name="Pitluck S."/>
            <person name="Peters L."/>
            <person name="Kyrpides N."/>
            <person name="Mavromatis K."/>
            <person name="Ivanova N."/>
            <person name="Ovchinnikova G."/>
            <person name="Teshima H."/>
            <person name="Detter J.C."/>
            <person name="Tapia R."/>
            <person name="Han C."/>
            <person name="Land M."/>
            <person name="Hauser L."/>
            <person name="Markowitz V."/>
            <person name="Cheng J.-F."/>
            <person name="Hugenholtz P."/>
            <person name="Woyke T."/>
            <person name="Wu D."/>
            <person name="Gronow S."/>
            <person name="Wellnitz S."/>
            <person name="Brambilla E."/>
            <person name="Klenk H.-P."/>
            <person name="Eisen J.A."/>
        </authorList>
    </citation>
    <scope>NUCLEOTIDE SEQUENCE [LARGE SCALE GENOMIC DNA]</scope>
    <source>
        <strain evidence="3">ATCC 33096 / DSM 2489 / 6091</strain>
    </source>
</reference>
<feature type="transmembrane region" description="Helical" evidence="1">
    <location>
        <begin position="90"/>
        <end position="110"/>
    </location>
</feature>
<dbReference type="GeneID" id="302998017"/>
<proteinExistence type="predicted"/>
<keyword evidence="1" id="KW-1133">Transmembrane helix</keyword>
<dbReference type="STRING" id="869209.Tresu_0842"/>
<sequence length="150" mass="17873">MKKNCDFYMDKFFALDKNERLPASLTVHLFFCRNCRNFVRKFSLLEKKCSKENMKKISCDSRNVVEIMRRLDSAYEMYNLQKERVSMRQWLVAGATLVLCVVLFEMLAFFASAEFFIFPLSLFFAFSIIMYCVAFVGTNMDFFIKKWKIQ</sequence>
<protein>
    <recommendedName>
        <fullName evidence="4">Zinc-finger domain-containing protein</fullName>
    </recommendedName>
</protein>
<reference evidence="2 3" key="1">
    <citation type="journal article" date="2011" name="Stand. Genomic Sci.">
        <title>Complete genome sequence of Treponema succinifaciens type strain (6091).</title>
        <authorList>
            <person name="Han C."/>
            <person name="Gronow S."/>
            <person name="Teshima H."/>
            <person name="Lapidus A."/>
            <person name="Nolan M."/>
            <person name="Lucas S."/>
            <person name="Hammon N."/>
            <person name="Deshpande S."/>
            <person name="Cheng J.F."/>
            <person name="Zeytun A."/>
            <person name="Tapia R."/>
            <person name="Goodwin L."/>
            <person name="Pitluck S."/>
            <person name="Liolios K."/>
            <person name="Pagani I."/>
            <person name="Ivanova N."/>
            <person name="Mavromatis K."/>
            <person name="Mikhailova N."/>
            <person name="Huntemann M."/>
            <person name="Pati A."/>
            <person name="Chen A."/>
            <person name="Palaniappan K."/>
            <person name="Land M."/>
            <person name="Hauser L."/>
            <person name="Brambilla E.M."/>
            <person name="Rohde M."/>
            <person name="Goker M."/>
            <person name="Woyke T."/>
            <person name="Bristow J."/>
            <person name="Eisen J.A."/>
            <person name="Markowitz V."/>
            <person name="Hugenholtz P."/>
            <person name="Kyrpides N.C."/>
            <person name="Klenk H.P."/>
            <person name="Detter J.C."/>
        </authorList>
    </citation>
    <scope>NUCLEOTIDE SEQUENCE [LARGE SCALE GENOMIC DNA]</scope>
    <source>
        <strain evidence="3">ATCC 33096 / DSM 2489 / 6091</strain>
    </source>
</reference>
<dbReference type="Proteomes" id="UP000006852">
    <property type="component" value="Chromosome"/>
</dbReference>
<dbReference type="EMBL" id="CP002631">
    <property type="protein sequence ID" value="AEB13770.1"/>
    <property type="molecule type" value="Genomic_DNA"/>
</dbReference>
<name>F2NY19_TRES6</name>
<evidence type="ECO:0008006" key="4">
    <source>
        <dbReference type="Google" id="ProtNLM"/>
    </source>
</evidence>
<dbReference type="AlphaFoldDB" id="F2NY19"/>
<dbReference type="OrthoDB" id="361537at2"/>
<dbReference type="eggNOG" id="ENOG5031CRX">
    <property type="taxonomic scope" value="Bacteria"/>
</dbReference>
<organism evidence="2 3">
    <name type="scientific">Treponema succinifaciens (strain ATCC 33096 / DSM 2489 / 6091)</name>
    <dbReference type="NCBI Taxonomy" id="869209"/>
    <lineage>
        <taxon>Bacteria</taxon>
        <taxon>Pseudomonadati</taxon>
        <taxon>Spirochaetota</taxon>
        <taxon>Spirochaetia</taxon>
        <taxon>Spirochaetales</taxon>
        <taxon>Treponemataceae</taxon>
        <taxon>Treponema</taxon>
    </lineage>
</organism>
<keyword evidence="1" id="KW-0472">Membrane</keyword>
<evidence type="ECO:0000313" key="3">
    <source>
        <dbReference type="Proteomes" id="UP000006852"/>
    </source>
</evidence>
<dbReference type="HOGENOM" id="CLU_141081_0_0_12"/>
<gene>
    <name evidence="2" type="ordered locus">Tresu_0842</name>
</gene>
<keyword evidence="1" id="KW-0812">Transmembrane</keyword>
<evidence type="ECO:0000313" key="2">
    <source>
        <dbReference type="EMBL" id="AEB13770.1"/>
    </source>
</evidence>
<dbReference type="KEGG" id="tsu:Tresu_0842"/>